<organism evidence="1 2">
    <name type="scientific">Seiridium unicorne</name>
    <dbReference type="NCBI Taxonomy" id="138068"/>
    <lineage>
        <taxon>Eukaryota</taxon>
        <taxon>Fungi</taxon>
        <taxon>Dikarya</taxon>
        <taxon>Ascomycota</taxon>
        <taxon>Pezizomycotina</taxon>
        <taxon>Sordariomycetes</taxon>
        <taxon>Xylariomycetidae</taxon>
        <taxon>Amphisphaeriales</taxon>
        <taxon>Sporocadaceae</taxon>
        <taxon>Seiridium</taxon>
    </lineage>
</organism>
<feature type="non-terminal residue" evidence="1">
    <location>
        <position position="41"/>
    </location>
</feature>
<evidence type="ECO:0000313" key="2">
    <source>
        <dbReference type="Proteomes" id="UP001408356"/>
    </source>
</evidence>
<accession>A0ABR2UVV0</accession>
<evidence type="ECO:0000313" key="1">
    <source>
        <dbReference type="EMBL" id="KAK9418807.1"/>
    </source>
</evidence>
<reference evidence="1 2" key="1">
    <citation type="journal article" date="2024" name="J. Plant Pathol.">
        <title>Sequence and assembly of the genome of Seiridium unicorne, isolate CBS 538.82, causal agent of cypress canker disease.</title>
        <authorList>
            <person name="Scali E."/>
            <person name="Rocca G.D."/>
            <person name="Danti R."/>
            <person name="Garbelotto M."/>
            <person name="Barberini S."/>
            <person name="Baroncelli R."/>
            <person name="Emiliani G."/>
        </authorList>
    </citation>
    <scope>NUCLEOTIDE SEQUENCE [LARGE SCALE GENOMIC DNA]</scope>
    <source>
        <strain evidence="1 2">BM-138-508</strain>
    </source>
</reference>
<name>A0ABR2UVV0_9PEZI</name>
<keyword evidence="2" id="KW-1185">Reference proteome</keyword>
<dbReference type="Proteomes" id="UP001408356">
    <property type="component" value="Unassembled WGS sequence"/>
</dbReference>
<dbReference type="InterPro" id="IPR036318">
    <property type="entry name" value="FAD-bd_PCMH-like_sf"/>
</dbReference>
<dbReference type="Gene3D" id="3.30.465.10">
    <property type="match status" value="1"/>
</dbReference>
<proteinExistence type="predicted"/>
<dbReference type="InterPro" id="IPR016169">
    <property type="entry name" value="FAD-bd_PCMH_sub2"/>
</dbReference>
<sequence length="41" mass="4313">MDGEHLVATPEQNSDLYWAMSGGGGGTYAVAVSMTTRQHAD</sequence>
<dbReference type="EMBL" id="JARVKF010000352">
    <property type="protein sequence ID" value="KAK9418807.1"/>
    <property type="molecule type" value="Genomic_DNA"/>
</dbReference>
<dbReference type="SUPFAM" id="SSF56176">
    <property type="entry name" value="FAD-binding/transporter-associated domain-like"/>
    <property type="match status" value="1"/>
</dbReference>
<gene>
    <name evidence="1" type="ORF">SUNI508_14118</name>
</gene>
<comment type="caution">
    <text evidence="1">The sequence shown here is derived from an EMBL/GenBank/DDBJ whole genome shotgun (WGS) entry which is preliminary data.</text>
</comment>
<protein>
    <submittedName>
        <fullName evidence="1">Uncharacterized protein</fullName>
    </submittedName>
</protein>